<dbReference type="AlphaFoldDB" id="A0A2I4H639"/>
<evidence type="ECO:0000313" key="7">
    <source>
        <dbReference type="RefSeq" id="XP_018851621.1"/>
    </source>
</evidence>
<dbReference type="RefSeq" id="XP_018851620.1">
    <property type="nucleotide sequence ID" value="XM_018996075.2"/>
</dbReference>
<dbReference type="Pfam" id="PF10167">
    <property type="entry name" value="BORCS8"/>
    <property type="match status" value="1"/>
</dbReference>
<evidence type="ECO:0000256" key="2">
    <source>
        <dbReference type="ARBA" id="ARBA00010463"/>
    </source>
</evidence>
<evidence type="ECO:0000313" key="5">
    <source>
        <dbReference type="Proteomes" id="UP000235220"/>
    </source>
</evidence>
<dbReference type="PANTHER" id="PTHR21146">
    <property type="entry name" value="MEF2B PROTEIN"/>
    <property type="match status" value="1"/>
</dbReference>
<dbReference type="RefSeq" id="XP_018851621.1">
    <property type="nucleotide sequence ID" value="XM_018996076.2"/>
</dbReference>
<dbReference type="GO" id="GO:0005765">
    <property type="term" value="C:lysosomal membrane"/>
    <property type="evidence" value="ECO:0007669"/>
    <property type="project" value="UniProtKB-SubCell"/>
</dbReference>
<dbReference type="PANTHER" id="PTHR21146:SF0">
    <property type="entry name" value="BLOC-1-RELATED COMPLEX SUBUNIT 8"/>
    <property type="match status" value="1"/>
</dbReference>
<keyword evidence="5" id="KW-1185">Reference proteome</keyword>
<dbReference type="KEGG" id="jre:109013853"/>
<evidence type="ECO:0000256" key="4">
    <source>
        <dbReference type="ARBA" id="ARBA00023228"/>
    </source>
</evidence>
<evidence type="ECO:0000256" key="1">
    <source>
        <dbReference type="ARBA" id="ARBA00004656"/>
    </source>
</evidence>
<dbReference type="STRING" id="51240.A0A2I4H639"/>
<protein>
    <submittedName>
        <fullName evidence="6 7">Uncharacterized protein LOC109013853</fullName>
    </submittedName>
</protein>
<comment type="subcellular location">
    <subcellularLocation>
        <location evidence="1">Lysosome membrane</location>
    </subcellularLocation>
</comment>
<evidence type="ECO:0000313" key="6">
    <source>
        <dbReference type="RefSeq" id="XP_018851620.1"/>
    </source>
</evidence>
<gene>
    <name evidence="6 7" type="primary">LOC109013853</name>
</gene>
<dbReference type="GeneID" id="109013853"/>
<dbReference type="Gramene" id="Jr12_21770_p1">
    <property type="protein sequence ID" value="cds.Jr12_21770_p1"/>
    <property type="gene ID" value="Jr12_21770"/>
</dbReference>
<organism evidence="5 6">
    <name type="scientific">Juglans regia</name>
    <name type="common">English walnut</name>
    <dbReference type="NCBI Taxonomy" id="51240"/>
    <lineage>
        <taxon>Eukaryota</taxon>
        <taxon>Viridiplantae</taxon>
        <taxon>Streptophyta</taxon>
        <taxon>Embryophyta</taxon>
        <taxon>Tracheophyta</taxon>
        <taxon>Spermatophyta</taxon>
        <taxon>Magnoliopsida</taxon>
        <taxon>eudicotyledons</taxon>
        <taxon>Gunneridae</taxon>
        <taxon>Pentapetalae</taxon>
        <taxon>rosids</taxon>
        <taxon>fabids</taxon>
        <taxon>Fagales</taxon>
        <taxon>Juglandaceae</taxon>
        <taxon>Juglans</taxon>
    </lineage>
</organism>
<dbReference type="InterPro" id="IPR019320">
    <property type="entry name" value="BORCS8"/>
</dbReference>
<dbReference type="OrthoDB" id="19830at2759"/>
<proteinExistence type="inferred from homology"/>
<keyword evidence="3" id="KW-0472">Membrane</keyword>
<dbReference type="Proteomes" id="UP000235220">
    <property type="component" value="Chromosome 12"/>
</dbReference>
<reference evidence="6 7" key="1">
    <citation type="submission" date="2025-04" db="UniProtKB">
        <authorList>
            <consortium name="RefSeq"/>
        </authorList>
    </citation>
    <scope>IDENTIFICATION</scope>
    <source>
        <tissue evidence="6 7">Leaves</tissue>
    </source>
</reference>
<keyword evidence="4" id="KW-0458">Lysosome</keyword>
<name>A0A2I4H639_JUGRE</name>
<accession>A0A2I4H639</accession>
<evidence type="ECO:0000256" key="3">
    <source>
        <dbReference type="ARBA" id="ARBA00023136"/>
    </source>
</evidence>
<sequence length="270" mass="30165">MHGFSTVDGFVEITECLAEMIKYIANEPSVGLFYVQQHTQNAVPNLITLKNNVVEKSRETTLHTEDLEDSITMVSSMKKCGFPIADEMIRDIKKSLVIISTQPKRGLIHKVSGFQMGRTNSWGPTTWGRSAVYAQEDNERRGSYFSSVFKSAKQKASHFKWPQLDPKESIQTEGEMLLPYPTSTLSVTSATTSSSLLDAEVDSLPLSSQVEDEPLKEEEETNVSVTSRNLLSVPGKFDDFKADKEAKLKEWLEGTDNLNQYRDASNAKGL</sequence>
<comment type="similarity">
    <text evidence="2">Belongs to the BORCS8 family.</text>
</comment>